<dbReference type="PROSITE" id="PS51157">
    <property type="entry name" value="ZF_UBR"/>
    <property type="match status" value="1"/>
</dbReference>
<dbReference type="SMART" id="SM00396">
    <property type="entry name" value="ZnF_UBR1"/>
    <property type="match status" value="1"/>
</dbReference>
<reference evidence="13" key="1">
    <citation type="submission" date="2022-11" db="UniProtKB">
        <authorList>
            <consortium name="WormBaseParasite"/>
        </authorList>
    </citation>
    <scope>IDENTIFICATION</scope>
</reference>
<keyword evidence="5 10" id="KW-0863">Zinc-finger</keyword>
<dbReference type="InterPro" id="IPR039164">
    <property type="entry name" value="UBR1-like"/>
</dbReference>
<evidence type="ECO:0000313" key="13">
    <source>
        <dbReference type="WBParaSite" id="jg20032"/>
    </source>
</evidence>
<protein>
    <recommendedName>
        <fullName evidence="10">E3 ubiquitin-protein ligase</fullName>
        <ecNumber evidence="10">2.3.2.27</ecNumber>
    </recommendedName>
</protein>
<dbReference type="Pfam" id="PF02207">
    <property type="entry name" value="zf-UBR"/>
    <property type="match status" value="1"/>
</dbReference>
<feature type="zinc finger region" description="UBR-type" evidence="9">
    <location>
        <begin position="96"/>
        <end position="173"/>
    </location>
</feature>
<dbReference type="CDD" id="cd19672">
    <property type="entry name" value="UBR-box_UBR1_like"/>
    <property type="match status" value="1"/>
</dbReference>
<dbReference type="InterPro" id="IPR014719">
    <property type="entry name" value="Ribosomal_bL12_C/ClpS-like"/>
</dbReference>
<name>A0A915DJ78_9BILA</name>
<dbReference type="GO" id="GO:0061630">
    <property type="term" value="F:ubiquitin protein ligase activity"/>
    <property type="evidence" value="ECO:0007669"/>
    <property type="project" value="UniProtKB-UniRule"/>
</dbReference>
<sequence length="435" mass="49272">MIDQLLKATQEEDWFKASTLLYKHWCLTCPTAYPSNVDQPWENQVDDSTISKDLLYPLAAMFCCEDNCTESEKKIVSLKKLSELTGIDTTNRRPGQICGRVFKNGEPNYTCNYFLYLQECATDGTCVLCRECFINSPHTKHKYKMHTSLGCGYCDCGDPEAWSRDFACSLHSCSSSSEEQAKNIVPGASSLPIELETRAYNLTVIACRFIVNLLCWDEDRGSSMFSGDMFGEEDQFQTILFNDETHTYDAVIRALEIAVHCTNNQAMRLATIVDREGRSIKDSQGLQQAYQKSGPLEVKVFRSSLVSYQQFGVRLLNWLSLQAQEFSPMSLILGDVLLYECPDESCTTTNFVPSEDRAALQIASEKLWKAARSGFHQALMCSVLMNLRQKQEFGRVFVRNYVNLFNDFIEDDHEHSVSIVSMAVQVFTVPTCSQL</sequence>
<dbReference type="InterPro" id="IPR003769">
    <property type="entry name" value="ClpS_core"/>
</dbReference>
<evidence type="ECO:0000256" key="10">
    <source>
        <dbReference type="RuleBase" id="RU366018"/>
    </source>
</evidence>
<evidence type="ECO:0000256" key="6">
    <source>
        <dbReference type="ARBA" id="ARBA00022786"/>
    </source>
</evidence>
<dbReference type="PANTHER" id="PTHR21497">
    <property type="entry name" value="UBIQUITIN LIGASE E3 ALPHA-RELATED"/>
    <property type="match status" value="1"/>
</dbReference>
<dbReference type="GO" id="GO:0008270">
    <property type="term" value="F:zinc ion binding"/>
    <property type="evidence" value="ECO:0007669"/>
    <property type="project" value="UniProtKB-UniRule"/>
</dbReference>
<feature type="domain" description="UBR-type" evidence="11">
    <location>
        <begin position="96"/>
        <end position="173"/>
    </location>
</feature>
<organism evidence="12 13">
    <name type="scientific">Ditylenchus dipsaci</name>
    <dbReference type="NCBI Taxonomy" id="166011"/>
    <lineage>
        <taxon>Eukaryota</taxon>
        <taxon>Metazoa</taxon>
        <taxon>Ecdysozoa</taxon>
        <taxon>Nematoda</taxon>
        <taxon>Chromadorea</taxon>
        <taxon>Rhabditida</taxon>
        <taxon>Tylenchina</taxon>
        <taxon>Tylenchomorpha</taxon>
        <taxon>Sphaerularioidea</taxon>
        <taxon>Anguinidae</taxon>
        <taxon>Anguininae</taxon>
        <taxon>Ditylenchus</taxon>
    </lineage>
</organism>
<keyword evidence="3 10" id="KW-0808">Transferase</keyword>
<dbReference type="WBParaSite" id="jg20032">
    <property type="protein sequence ID" value="jg20032"/>
    <property type="gene ID" value="jg20032"/>
</dbReference>
<dbReference type="AlphaFoldDB" id="A0A915DJ78"/>
<dbReference type="GO" id="GO:0000151">
    <property type="term" value="C:ubiquitin ligase complex"/>
    <property type="evidence" value="ECO:0007669"/>
    <property type="project" value="TreeGrafter"/>
</dbReference>
<comment type="similarity">
    <text evidence="8 10">Belongs to the E3 ubiquitin-protein ligase UBR1-like family.</text>
</comment>
<comment type="catalytic activity">
    <reaction evidence="1 10">
        <text>S-ubiquitinyl-[E2 ubiquitin-conjugating enzyme]-L-cysteine + [acceptor protein]-L-lysine = [E2 ubiquitin-conjugating enzyme]-L-cysteine + N(6)-ubiquitinyl-[acceptor protein]-L-lysine.</text>
        <dbReference type="EC" id="2.3.2.27"/>
    </reaction>
</comment>
<dbReference type="GO" id="GO:0005737">
    <property type="term" value="C:cytoplasm"/>
    <property type="evidence" value="ECO:0007669"/>
    <property type="project" value="TreeGrafter"/>
</dbReference>
<dbReference type="GO" id="GO:0016567">
    <property type="term" value="P:protein ubiquitination"/>
    <property type="evidence" value="ECO:0007669"/>
    <property type="project" value="UniProtKB-UniRule"/>
</dbReference>
<dbReference type="SUPFAM" id="SSF54736">
    <property type="entry name" value="ClpS-like"/>
    <property type="match status" value="1"/>
</dbReference>
<evidence type="ECO:0000256" key="7">
    <source>
        <dbReference type="ARBA" id="ARBA00022833"/>
    </source>
</evidence>
<evidence type="ECO:0000256" key="1">
    <source>
        <dbReference type="ARBA" id="ARBA00000900"/>
    </source>
</evidence>
<evidence type="ECO:0000256" key="5">
    <source>
        <dbReference type="ARBA" id="ARBA00022771"/>
    </source>
</evidence>
<dbReference type="FunFam" id="2.10.110.30:FF:000001">
    <property type="entry name" value="E3 ubiquitin-protein ligase UBR2 isoform 1"/>
    <property type="match status" value="1"/>
</dbReference>
<keyword evidence="7 10" id="KW-0862">Zinc</keyword>
<comment type="pathway">
    <text evidence="2 10">Protein modification; protein ubiquitination.</text>
</comment>
<evidence type="ECO:0000256" key="2">
    <source>
        <dbReference type="ARBA" id="ARBA00004906"/>
    </source>
</evidence>
<evidence type="ECO:0000256" key="4">
    <source>
        <dbReference type="ARBA" id="ARBA00022723"/>
    </source>
</evidence>
<dbReference type="InterPro" id="IPR003126">
    <property type="entry name" value="Znf_UBR"/>
</dbReference>
<evidence type="ECO:0000256" key="3">
    <source>
        <dbReference type="ARBA" id="ARBA00022679"/>
    </source>
</evidence>
<dbReference type="Pfam" id="PF02617">
    <property type="entry name" value="ClpS"/>
    <property type="match status" value="1"/>
</dbReference>
<evidence type="ECO:0000256" key="8">
    <source>
        <dbReference type="ARBA" id="ARBA00046341"/>
    </source>
</evidence>
<keyword evidence="4 10" id="KW-0479">Metal-binding</keyword>
<evidence type="ECO:0000259" key="11">
    <source>
        <dbReference type="PROSITE" id="PS51157"/>
    </source>
</evidence>
<dbReference type="Gene3D" id="2.10.110.30">
    <property type="match status" value="1"/>
</dbReference>
<dbReference type="GO" id="GO:0071596">
    <property type="term" value="P:ubiquitin-dependent protein catabolic process via the N-end rule pathway"/>
    <property type="evidence" value="ECO:0007669"/>
    <property type="project" value="UniProtKB-UniRule"/>
</dbReference>
<dbReference type="PANTHER" id="PTHR21497:SF24">
    <property type="entry name" value="E3 UBIQUITIN-PROTEIN LIGASE UBR1"/>
    <property type="match status" value="1"/>
</dbReference>
<comment type="function">
    <text evidence="10">Ubiquitin ligase protein which is a component of the N-end rule pathway. Recognizes and binds to proteins bearing specific N-terminal residues that are destabilizing according to the N-end rule, leading to their ubiquitination and subsequent degradation.</text>
</comment>
<proteinExistence type="inferred from homology"/>
<keyword evidence="12" id="KW-1185">Reference proteome</keyword>
<accession>A0A915DJ78</accession>
<evidence type="ECO:0000256" key="9">
    <source>
        <dbReference type="PROSITE-ProRule" id="PRU00508"/>
    </source>
</evidence>
<dbReference type="Proteomes" id="UP000887574">
    <property type="component" value="Unplaced"/>
</dbReference>
<dbReference type="EC" id="2.3.2.27" evidence="10"/>
<keyword evidence="6 10" id="KW-0833">Ubl conjugation pathway</keyword>
<dbReference type="Gene3D" id="3.30.1390.10">
    <property type="match status" value="1"/>
</dbReference>
<evidence type="ECO:0000313" key="12">
    <source>
        <dbReference type="Proteomes" id="UP000887574"/>
    </source>
</evidence>